<reference evidence="2 3" key="1">
    <citation type="submission" date="2024-02" db="EMBL/GenBank/DDBJ databases">
        <title>Whole genome sequencing of Parabacteroides sp. AD58.</title>
        <authorList>
            <person name="Chaplin A.V."/>
            <person name="Pikina A.P."/>
            <person name="Sokolova S.R."/>
            <person name="Korostin D.O."/>
            <person name="Efimov B.A."/>
        </authorList>
    </citation>
    <scope>NUCLEOTIDE SEQUENCE [LARGE SCALE GENOMIC DNA]</scope>
    <source>
        <strain evidence="2 3">AD58</strain>
    </source>
</reference>
<proteinExistence type="predicted"/>
<keyword evidence="1" id="KW-0732">Signal</keyword>
<evidence type="ECO:0000313" key="3">
    <source>
        <dbReference type="Proteomes" id="UP001320603"/>
    </source>
</evidence>
<organism evidence="2 3">
    <name type="scientific">Parabacteroides absconsus</name>
    <dbReference type="NCBI Taxonomy" id="2951805"/>
    <lineage>
        <taxon>Bacteria</taxon>
        <taxon>Pseudomonadati</taxon>
        <taxon>Bacteroidota</taxon>
        <taxon>Bacteroidia</taxon>
        <taxon>Bacteroidales</taxon>
        <taxon>Tannerellaceae</taxon>
        <taxon>Parabacteroides</taxon>
    </lineage>
</organism>
<gene>
    <name evidence="2" type="ORF">NEE14_015585</name>
</gene>
<sequence>MRKQYRTYKPVVLRFRKWSRKAYAAFISIHHTVNIGQLATYVADRFQAKNLSLHGYLCSLVGLMSVDVQVQEDICEDETELLQKGISGFLCPVVFDLPVVASEENEWNNYNKS</sequence>
<feature type="signal peptide" evidence="1">
    <location>
        <begin position="1"/>
        <end position="24"/>
    </location>
</feature>
<protein>
    <submittedName>
        <fullName evidence="2">Uncharacterized protein</fullName>
    </submittedName>
</protein>
<accession>A0ABZ2IJY8</accession>
<feature type="chain" id="PRO_5046606596" evidence="1">
    <location>
        <begin position="25"/>
        <end position="113"/>
    </location>
</feature>
<dbReference type="Proteomes" id="UP001320603">
    <property type="component" value="Chromosome"/>
</dbReference>
<dbReference type="RefSeq" id="WP_251966178.1">
    <property type="nucleotide sequence ID" value="NZ_CP146284.1"/>
</dbReference>
<dbReference type="EMBL" id="CP146284">
    <property type="protein sequence ID" value="WWV66366.1"/>
    <property type="molecule type" value="Genomic_DNA"/>
</dbReference>
<evidence type="ECO:0000256" key="1">
    <source>
        <dbReference type="SAM" id="SignalP"/>
    </source>
</evidence>
<evidence type="ECO:0000313" key="2">
    <source>
        <dbReference type="EMBL" id="WWV66366.1"/>
    </source>
</evidence>
<name>A0ABZ2IJY8_9BACT</name>
<keyword evidence="3" id="KW-1185">Reference proteome</keyword>